<dbReference type="RefSeq" id="WP_189040983.1">
    <property type="nucleotide sequence ID" value="NZ_BMNB01000003.1"/>
</dbReference>
<organism evidence="1 2">
    <name type="scientific">Micromonospora sonchi</name>
    <dbReference type="NCBI Taxonomy" id="1763543"/>
    <lineage>
        <taxon>Bacteria</taxon>
        <taxon>Bacillati</taxon>
        <taxon>Actinomycetota</taxon>
        <taxon>Actinomycetes</taxon>
        <taxon>Micromonosporales</taxon>
        <taxon>Micromonosporaceae</taxon>
        <taxon>Micromonospora</taxon>
    </lineage>
</organism>
<proteinExistence type="predicted"/>
<sequence length="213" mass="22126">MTANLVHGDDFTALTIHDTAGASLNIERTDDGHVSAWIAPPGGNDGPSVQLDEADVAALVAYLSAGTPGALVPAAELAEVRAQNEKLTALADAASRWRAQFSKPANTKFPRMAALIAAVDALPNMQEPCDICSGYGCPDCREQEPCSWSAVPEPDIDRVVGGTTGTVYVRTTFPQAPPCWWAGEPGAGVPLGWAALLAGEGTLTEVADEQVTA</sequence>
<keyword evidence="2" id="KW-1185">Reference proteome</keyword>
<evidence type="ECO:0000313" key="1">
    <source>
        <dbReference type="EMBL" id="GGM26646.1"/>
    </source>
</evidence>
<reference evidence="1" key="2">
    <citation type="submission" date="2020-09" db="EMBL/GenBank/DDBJ databases">
        <authorList>
            <person name="Sun Q."/>
            <person name="Zhou Y."/>
        </authorList>
    </citation>
    <scope>NUCLEOTIDE SEQUENCE</scope>
    <source>
        <strain evidence="1">CGMCC 4.7312</strain>
    </source>
</reference>
<protein>
    <submittedName>
        <fullName evidence="1">Uncharacterized protein</fullName>
    </submittedName>
</protein>
<gene>
    <name evidence="1" type="ORF">GCM10011608_09360</name>
</gene>
<dbReference type="AlphaFoldDB" id="A0A917TMS6"/>
<accession>A0A917TMS6</accession>
<name>A0A917TMS6_9ACTN</name>
<comment type="caution">
    <text evidence="1">The sequence shown here is derived from an EMBL/GenBank/DDBJ whole genome shotgun (WGS) entry which is preliminary data.</text>
</comment>
<reference evidence="1" key="1">
    <citation type="journal article" date="2014" name="Int. J. Syst. Evol. Microbiol.">
        <title>Complete genome sequence of Corynebacterium casei LMG S-19264T (=DSM 44701T), isolated from a smear-ripened cheese.</title>
        <authorList>
            <consortium name="US DOE Joint Genome Institute (JGI-PGF)"/>
            <person name="Walter F."/>
            <person name="Albersmeier A."/>
            <person name="Kalinowski J."/>
            <person name="Ruckert C."/>
        </authorList>
    </citation>
    <scope>NUCLEOTIDE SEQUENCE</scope>
    <source>
        <strain evidence="1">CGMCC 4.7312</strain>
    </source>
</reference>
<evidence type="ECO:0000313" key="2">
    <source>
        <dbReference type="Proteomes" id="UP000608890"/>
    </source>
</evidence>
<dbReference type="EMBL" id="BMNB01000003">
    <property type="protein sequence ID" value="GGM26646.1"/>
    <property type="molecule type" value="Genomic_DNA"/>
</dbReference>
<dbReference type="Proteomes" id="UP000608890">
    <property type="component" value="Unassembled WGS sequence"/>
</dbReference>